<reference evidence="9 10" key="1">
    <citation type="submission" date="2015-09" db="EMBL/GenBank/DDBJ databases">
        <authorList>
            <consortium name="Pathogen Informatics"/>
        </authorList>
    </citation>
    <scope>NUCLEOTIDE SEQUENCE [LARGE SCALE GENOMIC DNA]</scope>
    <source>
        <strain evidence="9 10">2789STDY5834858</strain>
    </source>
</reference>
<evidence type="ECO:0000256" key="1">
    <source>
        <dbReference type="ARBA" id="ARBA00004418"/>
    </source>
</evidence>
<accession>A0ABM9UP30</accession>
<comment type="caution">
    <text evidence="9">The sequence shown here is derived from an EMBL/GenBank/DDBJ whole genome shotgun (WGS) entry which is preliminary data.</text>
</comment>
<protein>
    <recommendedName>
        <fullName evidence="8">AlgX/AlgJ SGNH hydrolase-like domain-containing protein</fullName>
    </recommendedName>
</protein>
<evidence type="ECO:0000313" key="10">
    <source>
        <dbReference type="Proteomes" id="UP000095488"/>
    </source>
</evidence>
<keyword evidence="7" id="KW-0472">Membrane</keyword>
<evidence type="ECO:0000256" key="2">
    <source>
        <dbReference type="ARBA" id="ARBA00005182"/>
    </source>
</evidence>
<evidence type="ECO:0000259" key="8">
    <source>
        <dbReference type="Pfam" id="PF16822"/>
    </source>
</evidence>
<comment type="pathway">
    <text evidence="2">Glycan biosynthesis; alginate biosynthesis.</text>
</comment>
<evidence type="ECO:0000256" key="7">
    <source>
        <dbReference type="SAM" id="Phobius"/>
    </source>
</evidence>
<feature type="transmembrane region" description="Helical" evidence="7">
    <location>
        <begin position="21"/>
        <end position="40"/>
    </location>
</feature>
<dbReference type="EMBL" id="CYZR01000003">
    <property type="protein sequence ID" value="CUN74429.1"/>
    <property type="molecule type" value="Genomic_DNA"/>
</dbReference>
<dbReference type="Pfam" id="PF16822">
    <property type="entry name" value="ALGX"/>
    <property type="match status" value="1"/>
</dbReference>
<dbReference type="RefSeq" id="WP_055258197.1">
    <property type="nucleotide sequence ID" value="NZ_CABIXL010000003.1"/>
</dbReference>
<keyword evidence="10" id="KW-1185">Reference proteome</keyword>
<keyword evidence="6" id="KW-0016">Alginate biosynthesis</keyword>
<evidence type="ECO:0000256" key="3">
    <source>
        <dbReference type="ARBA" id="ARBA00022679"/>
    </source>
</evidence>
<proteinExistence type="predicted"/>
<sequence>MKKDIIKPKKNIKIINFIKRKWYLCGFLIIIYLPLIQMNLNIFNTSTINEKREKAQKPVFNKDEDISIYLQNYETYFNDNFGFRENFIKLANTIDVKVFNISSNSNVILGKNNYLYSSEETNDYNKINTLTNEQINTILNKLSYFQKMLAERGIDFVFTVAPNKSTIYPEFMPYESLNKNGQNNLDKINNAINNYSINYINYKDLMINNKKNYELYYKRDTHWNTVASTLASNELLNYFSTKYNSDFGSVSPINIRKDHRQGDLDDLLGIKTDILETTCDINTIETDNKLPKTLVYMDSFYNDVLPCVNNFFIQRIDMHNLNSPVHSNFSMYSPNSKIVIFEIVERYIPELLNYDFSVFDDYMDDFESNLSKNTLDLNSGVSKNVAKFTDISPFRFSSLSEDSYITWNTNIKTLDYIYLDLNNLDEYKIITLYWAKENEDFTDESSIDVLLKPGKCKYQIPVVNNNTNIDKIRLAFNNKPNVDLNINSIDLYTKNN</sequence>
<evidence type="ECO:0000256" key="4">
    <source>
        <dbReference type="ARBA" id="ARBA00022729"/>
    </source>
</evidence>
<comment type="subcellular location">
    <subcellularLocation>
        <location evidence="1">Periplasm</location>
    </subcellularLocation>
</comment>
<name>A0ABM9UP30_SARVE</name>
<organism evidence="9 10">
    <name type="scientific">Sarcina ventriculi</name>
    <name type="common">Clostridium ventriculi</name>
    <dbReference type="NCBI Taxonomy" id="1267"/>
    <lineage>
        <taxon>Bacteria</taxon>
        <taxon>Bacillati</taxon>
        <taxon>Bacillota</taxon>
        <taxon>Clostridia</taxon>
        <taxon>Eubacteriales</taxon>
        <taxon>Clostridiaceae</taxon>
        <taxon>Sarcina</taxon>
    </lineage>
</organism>
<keyword evidence="7" id="KW-1133">Transmembrane helix</keyword>
<evidence type="ECO:0000256" key="5">
    <source>
        <dbReference type="ARBA" id="ARBA00022764"/>
    </source>
</evidence>
<keyword evidence="5" id="KW-0574">Periplasm</keyword>
<keyword evidence="3" id="KW-0808">Transferase</keyword>
<keyword evidence="4" id="KW-0732">Signal</keyword>
<feature type="domain" description="AlgX/AlgJ SGNH hydrolase-like" evidence="8">
    <location>
        <begin position="107"/>
        <end position="271"/>
    </location>
</feature>
<evidence type="ECO:0000313" key="9">
    <source>
        <dbReference type="EMBL" id="CUN74429.1"/>
    </source>
</evidence>
<dbReference type="Proteomes" id="UP000095488">
    <property type="component" value="Unassembled WGS sequence"/>
</dbReference>
<dbReference type="InterPro" id="IPR031811">
    <property type="entry name" value="ALGX/ALGJ_SGNH-like"/>
</dbReference>
<gene>
    <name evidence="9" type="ORF">ERS852473_00964</name>
</gene>
<keyword evidence="7" id="KW-0812">Transmembrane</keyword>
<evidence type="ECO:0000256" key="6">
    <source>
        <dbReference type="ARBA" id="ARBA00022841"/>
    </source>
</evidence>